<protein>
    <submittedName>
        <fullName evidence="1">Uncharacterized protein</fullName>
    </submittedName>
</protein>
<organism evidence="1">
    <name type="scientific">marine sediment metagenome</name>
    <dbReference type="NCBI Taxonomy" id="412755"/>
    <lineage>
        <taxon>unclassified sequences</taxon>
        <taxon>metagenomes</taxon>
        <taxon>ecological metagenomes</taxon>
    </lineage>
</organism>
<accession>A0A0F9G6G1</accession>
<evidence type="ECO:0000313" key="1">
    <source>
        <dbReference type="EMBL" id="KKL65145.1"/>
    </source>
</evidence>
<sequence length="34" mass="3746">MGYMLLFATCCNCKSTFTCNPDLVPSLMIDGVKE</sequence>
<feature type="non-terminal residue" evidence="1">
    <location>
        <position position="34"/>
    </location>
</feature>
<proteinExistence type="predicted"/>
<dbReference type="AlphaFoldDB" id="A0A0F9G6G1"/>
<comment type="caution">
    <text evidence="1">The sequence shown here is derived from an EMBL/GenBank/DDBJ whole genome shotgun (WGS) entry which is preliminary data.</text>
</comment>
<reference evidence="1" key="1">
    <citation type="journal article" date="2015" name="Nature">
        <title>Complex archaea that bridge the gap between prokaryotes and eukaryotes.</title>
        <authorList>
            <person name="Spang A."/>
            <person name="Saw J.H."/>
            <person name="Jorgensen S.L."/>
            <person name="Zaremba-Niedzwiedzka K."/>
            <person name="Martijn J."/>
            <person name="Lind A.E."/>
            <person name="van Eijk R."/>
            <person name="Schleper C."/>
            <person name="Guy L."/>
            <person name="Ettema T.J."/>
        </authorList>
    </citation>
    <scope>NUCLEOTIDE SEQUENCE</scope>
</reference>
<dbReference type="EMBL" id="LAZR01027627">
    <property type="protein sequence ID" value="KKL65145.1"/>
    <property type="molecule type" value="Genomic_DNA"/>
</dbReference>
<gene>
    <name evidence="1" type="ORF">LCGC14_2157880</name>
</gene>
<name>A0A0F9G6G1_9ZZZZ</name>